<feature type="region of interest" description="Disordered" evidence="1">
    <location>
        <begin position="182"/>
        <end position="226"/>
    </location>
</feature>
<keyword evidence="3" id="KW-1185">Reference proteome</keyword>
<gene>
    <name evidence="2" type="ORF">Amon01_000315800</name>
</gene>
<feature type="region of interest" description="Disordered" evidence="1">
    <location>
        <begin position="1"/>
        <end position="157"/>
    </location>
</feature>
<feature type="compositionally biased region" description="Polar residues" evidence="1">
    <location>
        <begin position="285"/>
        <end position="305"/>
    </location>
</feature>
<evidence type="ECO:0000256" key="1">
    <source>
        <dbReference type="SAM" id="MobiDB-lite"/>
    </source>
</evidence>
<dbReference type="EMBL" id="BSXU01001279">
    <property type="protein sequence ID" value="GMG25705.1"/>
    <property type="molecule type" value="Genomic_DNA"/>
</dbReference>
<dbReference type="AlphaFoldDB" id="A0A9W7DG22"/>
<feature type="compositionally biased region" description="Low complexity" evidence="1">
    <location>
        <begin position="132"/>
        <end position="147"/>
    </location>
</feature>
<comment type="caution">
    <text evidence="2">The sequence shown here is derived from an EMBL/GenBank/DDBJ whole genome shotgun (WGS) entry which is preliminary data.</text>
</comment>
<reference evidence="2" key="1">
    <citation type="submission" date="2023-04" db="EMBL/GenBank/DDBJ databases">
        <title>Ambrosiozyma monospora NBRC 1965.</title>
        <authorList>
            <person name="Ichikawa N."/>
            <person name="Sato H."/>
            <person name="Tonouchi N."/>
        </authorList>
    </citation>
    <scope>NUCLEOTIDE SEQUENCE</scope>
    <source>
        <strain evidence="2">NBRC 1965</strain>
    </source>
</reference>
<feature type="compositionally biased region" description="Low complexity" evidence="1">
    <location>
        <begin position="193"/>
        <end position="207"/>
    </location>
</feature>
<feature type="compositionally biased region" description="Polar residues" evidence="1">
    <location>
        <begin position="148"/>
        <end position="157"/>
    </location>
</feature>
<feature type="compositionally biased region" description="Basic and acidic residues" evidence="1">
    <location>
        <begin position="36"/>
        <end position="48"/>
    </location>
</feature>
<evidence type="ECO:0000313" key="2">
    <source>
        <dbReference type="EMBL" id="GMG25705.1"/>
    </source>
</evidence>
<protein>
    <submittedName>
        <fullName evidence="2">Unnamed protein product</fullName>
    </submittedName>
</protein>
<sequence length="380" mass="40602">MDFTHHQQSQSQSPSDRRPSISSLSSASVSISGYTSDKEFNPNSKDKSITTNASITAMHPNTTGNSLLSSRVSQSRHFGSTTPTTQNASTALYNANGNGNLIGSNTHLPSSNGTPVPQQQHNSLQQLLPHHSSTAGTTGSNSTSTTNFNPNWLPQQTNPMLNVTPWIEQQAQVAPPSINLAQSLSMTNDSPDQQQSQQQQGQGQRQQNAISPSVGGDANITGTHPTNLGGLLAASKGGIPMNPASTVNSVTGSLMTVNDTSSNHATTHTSSPHFHLHSNSNNNNGIATGSSDVNVKQHSIKSSPDINDHVHNGKSINENELSNDSNINDIHDNSSRFNNNNNNNQNQLNSHNSQTHSHNNHSHSQHSICHQERTTLGRDV</sequence>
<proteinExistence type="predicted"/>
<dbReference type="Proteomes" id="UP001165063">
    <property type="component" value="Unassembled WGS sequence"/>
</dbReference>
<feature type="compositionally biased region" description="Polar residues" evidence="1">
    <location>
        <begin position="49"/>
        <end position="126"/>
    </location>
</feature>
<feature type="region of interest" description="Disordered" evidence="1">
    <location>
        <begin position="258"/>
        <end position="380"/>
    </location>
</feature>
<feature type="compositionally biased region" description="Low complexity" evidence="1">
    <location>
        <begin position="260"/>
        <end position="284"/>
    </location>
</feature>
<feature type="compositionally biased region" description="Low complexity" evidence="1">
    <location>
        <begin position="7"/>
        <end position="32"/>
    </location>
</feature>
<feature type="compositionally biased region" description="Polar residues" evidence="1">
    <location>
        <begin position="182"/>
        <end position="192"/>
    </location>
</feature>
<feature type="compositionally biased region" description="Low complexity" evidence="1">
    <location>
        <begin position="335"/>
        <end position="357"/>
    </location>
</feature>
<feature type="compositionally biased region" description="Basic and acidic residues" evidence="1">
    <location>
        <begin position="369"/>
        <end position="380"/>
    </location>
</feature>
<name>A0A9W7DG22_AMBMO</name>
<evidence type="ECO:0000313" key="3">
    <source>
        <dbReference type="Proteomes" id="UP001165063"/>
    </source>
</evidence>
<organism evidence="2 3">
    <name type="scientific">Ambrosiozyma monospora</name>
    <name type="common">Yeast</name>
    <name type="synonym">Endomycopsis monosporus</name>
    <dbReference type="NCBI Taxonomy" id="43982"/>
    <lineage>
        <taxon>Eukaryota</taxon>
        <taxon>Fungi</taxon>
        <taxon>Dikarya</taxon>
        <taxon>Ascomycota</taxon>
        <taxon>Saccharomycotina</taxon>
        <taxon>Pichiomycetes</taxon>
        <taxon>Pichiales</taxon>
        <taxon>Pichiaceae</taxon>
        <taxon>Ambrosiozyma</taxon>
    </lineage>
</organism>
<accession>A0A9W7DG22</accession>